<sequence length="86" mass="10159">MRYMRHNFITVLDIRFERKVSSRILKQPYFRLMFKIPLILFLERTLNQGIGITILVDASRVQVSKQALMSLMSNKESMSLKKVVKL</sequence>
<dbReference type="AlphaFoldDB" id="A0AA36B775"/>
<gene>
    <name evidence="1" type="ORF">OCTVUL_1B017096</name>
</gene>
<keyword evidence="2" id="KW-1185">Reference proteome</keyword>
<proteinExistence type="predicted"/>
<evidence type="ECO:0000313" key="1">
    <source>
        <dbReference type="EMBL" id="CAI9729181.1"/>
    </source>
</evidence>
<name>A0AA36B775_OCTVU</name>
<dbReference type="EMBL" id="OX597823">
    <property type="protein sequence ID" value="CAI9729181.1"/>
    <property type="molecule type" value="Genomic_DNA"/>
</dbReference>
<accession>A0AA36B775</accession>
<organism evidence="1 2">
    <name type="scientific">Octopus vulgaris</name>
    <name type="common">Common octopus</name>
    <dbReference type="NCBI Taxonomy" id="6645"/>
    <lineage>
        <taxon>Eukaryota</taxon>
        <taxon>Metazoa</taxon>
        <taxon>Spiralia</taxon>
        <taxon>Lophotrochozoa</taxon>
        <taxon>Mollusca</taxon>
        <taxon>Cephalopoda</taxon>
        <taxon>Coleoidea</taxon>
        <taxon>Octopodiformes</taxon>
        <taxon>Octopoda</taxon>
        <taxon>Incirrata</taxon>
        <taxon>Octopodidae</taxon>
        <taxon>Octopus</taxon>
    </lineage>
</organism>
<dbReference type="Proteomes" id="UP001162480">
    <property type="component" value="Chromosome 10"/>
</dbReference>
<evidence type="ECO:0000313" key="2">
    <source>
        <dbReference type="Proteomes" id="UP001162480"/>
    </source>
</evidence>
<reference evidence="1" key="1">
    <citation type="submission" date="2023-08" db="EMBL/GenBank/DDBJ databases">
        <authorList>
            <person name="Alioto T."/>
            <person name="Alioto T."/>
            <person name="Gomez Garrido J."/>
        </authorList>
    </citation>
    <scope>NUCLEOTIDE SEQUENCE</scope>
</reference>
<protein>
    <submittedName>
        <fullName evidence="1">Uncharacterized protein</fullName>
    </submittedName>
</protein>